<dbReference type="InterPro" id="IPR000485">
    <property type="entry name" value="AsnC-type_HTH_dom"/>
</dbReference>
<evidence type="ECO:0000259" key="4">
    <source>
        <dbReference type="Pfam" id="PF01037"/>
    </source>
</evidence>
<accession>A0ABS6B3V2</accession>
<dbReference type="InterPro" id="IPR019888">
    <property type="entry name" value="Tscrpt_reg_AsnC-like"/>
</dbReference>
<dbReference type="Pfam" id="PF01037">
    <property type="entry name" value="AsnC_trans_reg"/>
    <property type="match status" value="1"/>
</dbReference>
<reference evidence="6 7" key="1">
    <citation type="submission" date="2021-06" db="EMBL/GenBank/DDBJ databases">
        <title>Actinomycetes sequencing.</title>
        <authorList>
            <person name="Shan Q."/>
        </authorList>
    </citation>
    <scope>NUCLEOTIDE SEQUENCE [LARGE SCALE GENOMIC DNA]</scope>
    <source>
        <strain evidence="6 7">NEAU-G5</strain>
    </source>
</reference>
<dbReference type="InterPro" id="IPR036388">
    <property type="entry name" value="WH-like_DNA-bd_sf"/>
</dbReference>
<comment type="caution">
    <text evidence="6">The sequence shown here is derived from an EMBL/GenBank/DDBJ whole genome shotgun (WGS) entry which is preliminary data.</text>
</comment>
<dbReference type="Pfam" id="PF13404">
    <property type="entry name" value="HTH_AsnC-type"/>
    <property type="match status" value="2"/>
</dbReference>
<evidence type="ECO:0000313" key="6">
    <source>
        <dbReference type="EMBL" id="MBU3064969.1"/>
    </source>
</evidence>
<dbReference type="SMART" id="SM00344">
    <property type="entry name" value="HTH_ASNC"/>
    <property type="match status" value="2"/>
</dbReference>
<dbReference type="InterPro" id="IPR011008">
    <property type="entry name" value="Dimeric_a/b-barrel"/>
</dbReference>
<name>A0ABS6B3V2_9NOCA</name>
<dbReference type="SUPFAM" id="SSF54909">
    <property type="entry name" value="Dimeric alpha+beta barrel"/>
    <property type="match status" value="1"/>
</dbReference>
<keyword evidence="7" id="KW-1185">Reference proteome</keyword>
<organism evidence="6 7">
    <name type="scientific">Nocardia albiluteola</name>
    <dbReference type="NCBI Taxonomy" id="2842303"/>
    <lineage>
        <taxon>Bacteria</taxon>
        <taxon>Bacillati</taxon>
        <taxon>Actinomycetota</taxon>
        <taxon>Actinomycetes</taxon>
        <taxon>Mycobacteriales</taxon>
        <taxon>Nocardiaceae</taxon>
        <taxon>Nocardia</taxon>
    </lineage>
</organism>
<dbReference type="Proteomes" id="UP000733379">
    <property type="component" value="Unassembled WGS sequence"/>
</dbReference>
<evidence type="ECO:0000256" key="1">
    <source>
        <dbReference type="ARBA" id="ARBA00023015"/>
    </source>
</evidence>
<dbReference type="PANTHER" id="PTHR30154:SF34">
    <property type="entry name" value="TRANSCRIPTIONAL REGULATOR AZLB"/>
    <property type="match status" value="1"/>
</dbReference>
<protein>
    <submittedName>
        <fullName evidence="6">Lrp/AsnC family transcriptional regulator</fullName>
    </submittedName>
</protein>
<dbReference type="RefSeq" id="WP_215920652.1">
    <property type="nucleotide sequence ID" value="NZ_JAHKNI010000009.1"/>
</dbReference>
<keyword evidence="3" id="KW-0804">Transcription</keyword>
<gene>
    <name evidence="6" type="ORF">KO481_25990</name>
</gene>
<keyword evidence="1" id="KW-0805">Transcription regulation</keyword>
<dbReference type="Gene3D" id="3.30.70.920">
    <property type="match status" value="1"/>
</dbReference>
<dbReference type="Gene3D" id="1.10.10.10">
    <property type="entry name" value="Winged helix-like DNA-binding domain superfamily/Winged helix DNA-binding domain"/>
    <property type="match status" value="2"/>
</dbReference>
<dbReference type="InterPro" id="IPR019887">
    <property type="entry name" value="Tscrpt_reg_AsnC/Lrp_C"/>
</dbReference>
<feature type="domain" description="HTH asnC-type" evidence="5">
    <location>
        <begin position="12"/>
        <end position="51"/>
    </location>
</feature>
<dbReference type="InterPro" id="IPR036390">
    <property type="entry name" value="WH_DNA-bd_sf"/>
</dbReference>
<dbReference type="SUPFAM" id="SSF46785">
    <property type="entry name" value="Winged helix' DNA-binding domain"/>
    <property type="match status" value="2"/>
</dbReference>
<evidence type="ECO:0000259" key="5">
    <source>
        <dbReference type="Pfam" id="PF13404"/>
    </source>
</evidence>
<dbReference type="PANTHER" id="PTHR30154">
    <property type="entry name" value="LEUCINE-RESPONSIVE REGULATORY PROTEIN"/>
    <property type="match status" value="1"/>
</dbReference>
<feature type="domain" description="Transcription regulator AsnC/Lrp ligand binding" evidence="4">
    <location>
        <begin position="75"/>
        <end position="135"/>
    </location>
</feature>
<dbReference type="EMBL" id="JAHKNI010000009">
    <property type="protein sequence ID" value="MBU3064969.1"/>
    <property type="molecule type" value="Genomic_DNA"/>
</dbReference>
<evidence type="ECO:0000313" key="7">
    <source>
        <dbReference type="Proteomes" id="UP000733379"/>
    </source>
</evidence>
<keyword evidence="2" id="KW-0238">DNA-binding</keyword>
<evidence type="ECO:0000256" key="3">
    <source>
        <dbReference type="ARBA" id="ARBA00023163"/>
    </source>
</evidence>
<dbReference type="PRINTS" id="PR00033">
    <property type="entry name" value="HTHASNC"/>
</dbReference>
<proteinExistence type="predicted"/>
<sequence>MPRERSTDADVDEVDVMLLDALHANPRASFERLGPALGISAVTAARRWQRLADSGRAWVSSVPGPNLALVGAVYQVRAQPGRVTEIAAALAAIPQVVSVYATDGAFDLHTLVFAGDMSALSTLLLDTLPQVPGIAAGQAQVGLSWYSGVRWQLGAMDTAQRRSVEAAAEANRTRPLRNRALDPADHALFLALQRDGRARYRELAGRIGVSEALVRRRLDSLVRRGMLSFRTDFARGEGGWPTEYVLWLSIPHHALDEIGAEIGRWPQTRISLSTVGSANLMVMAQVHRITDIGEVLDRIHHLAAEVGVVDQRLVLRAVKSWGRLLDSAGHAIDVAPVDPWAPVDR</sequence>
<feature type="domain" description="HTH asnC-type" evidence="5">
    <location>
        <begin position="181"/>
        <end position="221"/>
    </location>
</feature>
<evidence type="ECO:0000256" key="2">
    <source>
        <dbReference type="ARBA" id="ARBA00023125"/>
    </source>
</evidence>